<dbReference type="InterPro" id="IPR050121">
    <property type="entry name" value="Cytochrome_P450_monoxygenase"/>
</dbReference>
<feature type="transmembrane region" description="Helical" evidence="14">
    <location>
        <begin position="30"/>
        <end position="47"/>
    </location>
</feature>
<keyword evidence="10 13" id="KW-0408">Iron</keyword>
<evidence type="ECO:0000256" key="6">
    <source>
        <dbReference type="ARBA" id="ARBA00022692"/>
    </source>
</evidence>
<dbReference type="PANTHER" id="PTHR24305">
    <property type="entry name" value="CYTOCHROME P450"/>
    <property type="match status" value="1"/>
</dbReference>
<reference evidence="16" key="1">
    <citation type="journal article" date="2017" name="bioRxiv">
        <title>Conservation of a gene cluster reveals novel cercosporin biosynthetic mechanisms and extends production to the genus Colletotrichum.</title>
        <authorList>
            <person name="de Jonge R."/>
            <person name="Ebert M.K."/>
            <person name="Huitt-Roehl C.R."/>
            <person name="Pal P."/>
            <person name="Suttle J.C."/>
            <person name="Spanner R.E."/>
            <person name="Neubauer J.D."/>
            <person name="Jurick W.M.II."/>
            <person name="Stott K.A."/>
            <person name="Secor G.A."/>
            <person name="Thomma B.P.H.J."/>
            <person name="Van de Peer Y."/>
            <person name="Townsend C.A."/>
            <person name="Bolton M.D."/>
        </authorList>
    </citation>
    <scope>NUCLEOTIDE SEQUENCE [LARGE SCALE GENOMIC DNA]</scope>
    <source>
        <strain evidence="16">CBS538.71</strain>
    </source>
</reference>
<evidence type="ECO:0000256" key="14">
    <source>
        <dbReference type="SAM" id="Phobius"/>
    </source>
</evidence>
<evidence type="ECO:0000256" key="10">
    <source>
        <dbReference type="ARBA" id="ARBA00023004"/>
    </source>
</evidence>
<dbReference type="GO" id="GO:0016020">
    <property type="term" value="C:membrane"/>
    <property type="evidence" value="ECO:0007669"/>
    <property type="project" value="UniProtKB-SubCell"/>
</dbReference>
<feature type="transmembrane region" description="Helical" evidence="14">
    <location>
        <begin position="59"/>
        <end position="83"/>
    </location>
</feature>
<dbReference type="InterPro" id="IPR002401">
    <property type="entry name" value="Cyt_P450_E_grp-I"/>
</dbReference>
<dbReference type="EMBL" id="PNEN01000547">
    <property type="protein sequence ID" value="PPJ55145.1"/>
    <property type="molecule type" value="Genomic_DNA"/>
</dbReference>
<gene>
    <name evidence="15" type="ORF">CBER1_05434</name>
</gene>
<evidence type="ECO:0000256" key="4">
    <source>
        <dbReference type="ARBA" id="ARBA00010617"/>
    </source>
</evidence>
<accession>A0A2S6C5Z7</accession>
<keyword evidence="7 13" id="KW-0479">Metal-binding</keyword>
<keyword evidence="8 14" id="KW-1133">Transmembrane helix</keyword>
<evidence type="ECO:0000256" key="12">
    <source>
        <dbReference type="ARBA" id="ARBA00023136"/>
    </source>
</evidence>
<dbReference type="GO" id="GO:0016705">
    <property type="term" value="F:oxidoreductase activity, acting on paired donors, with incorporation or reduction of molecular oxygen"/>
    <property type="evidence" value="ECO:0007669"/>
    <property type="project" value="InterPro"/>
</dbReference>
<dbReference type="Pfam" id="PF00067">
    <property type="entry name" value="p450"/>
    <property type="match status" value="1"/>
</dbReference>
<comment type="cofactor">
    <cofactor evidence="1 13">
        <name>heme</name>
        <dbReference type="ChEBI" id="CHEBI:30413"/>
    </cofactor>
</comment>
<dbReference type="GO" id="GO:0004497">
    <property type="term" value="F:monooxygenase activity"/>
    <property type="evidence" value="ECO:0007669"/>
    <property type="project" value="UniProtKB-KW"/>
</dbReference>
<evidence type="ECO:0000313" key="16">
    <source>
        <dbReference type="Proteomes" id="UP000237631"/>
    </source>
</evidence>
<organism evidence="15 16">
    <name type="scientific">Cercospora berteroae</name>
    <dbReference type="NCBI Taxonomy" id="357750"/>
    <lineage>
        <taxon>Eukaryota</taxon>
        <taxon>Fungi</taxon>
        <taxon>Dikarya</taxon>
        <taxon>Ascomycota</taxon>
        <taxon>Pezizomycotina</taxon>
        <taxon>Dothideomycetes</taxon>
        <taxon>Dothideomycetidae</taxon>
        <taxon>Mycosphaerellales</taxon>
        <taxon>Mycosphaerellaceae</taxon>
        <taxon>Cercospora</taxon>
    </lineage>
</organism>
<keyword evidence="12 14" id="KW-0472">Membrane</keyword>
<proteinExistence type="inferred from homology"/>
<evidence type="ECO:0000256" key="8">
    <source>
        <dbReference type="ARBA" id="ARBA00022989"/>
    </source>
</evidence>
<dbReference type="PRINTS" id="PR00463">
    <property type="entry name" value="EP450I"/>
</dbReference>
<dbReference type="Proteomes" id="UP000237631">
    <property type="component" value="Unassembled WGS sequence"/>
</dbReference>
<evidence type="ECO:0000313" key="15">
    <source>
        <dbReference type="EMBL" id="PPJ55145.1"/>
    </source>
</evidence>
<evidence type="ECO:0000256" key="5">
    <source>
        <dbReference type="ARBA" id="ARBA00022617"/>
    </source>
</evidence>
<dbReference type="STRING" id="357750.A0A2S6C5Z7"/>
<evidence type="ECO:0000256" key="13">
    <source>
        <dbReference type="PIRSR" id="PIRSR602401-1"/>
    </source>
</evidence>
<dbReference type="GO" id="GO:1902181">
    <property type="term" value="P:verruculogen biosynthetic process"/>
    <property type="evidence" value="ECO:0007669"/>
    <property type="project" value="UniProtKB-ARBA"/>
</dbReference>
<keyword evidence="5 13" id="KW-0349">Heme</keyword>
<dbReference type="GO" id="GO:0020037">
    <property type="term" value="F:heme binding"/>
    <property type="evidence" value="ECO:0007669"/>
    <property type="project" value="InterPro"/>
</dbReference>
<evidence type="ECO:0000256" key="7">
    <source>
        <dbReference type="ARBA" id="ARBA00022723"/>
    </source>
</evidence>
<dbReference type="InterPro" id="IPR036396">
    <property type="entry name" value="Cyt_P450_sf"/>
</dbReference>
<evidence type="ECO:0000256" key="9">
    <source>
        <dbReference type="ARBA" id="ARBA00023002"/>
    </source>
</evidence>
<comment type="caution">
    <text evidence="15">The sequence shown here is derived from an EMBL/GenBank/DDBJ whole genome shotgun (WGS) entry which is preliminary data.</text>
</comment>
<feature type="binding site" description="axial binding residue" evidence="13">
    <location>
        <position position="478"/>
    </location>
    <ligand>
        <name>heme</name>
        <dbReference type="ChEBI" id="CHEBI:30413"/>
    </ligand>
    <ligandPart>
        <name>Fe</name>
        <dbReference type="ChEBI" id="CHEBI:18248"/>
    </ligandPart>
</feature>
<protein>
    <submittedName>
        <fullName evidence="15">Uncharacterized protein</fullName>
    </submittedName>
</protein>
<sequence length="536" mass="60862">MSKPLLLAGAAGIASHVFYFRIGDHHMYPVKYIQAFLASCIGAVLYLKSYHGASTNEAFYTIAALATSWLIGLYSSLIVYRLFFHPLRKFPGPFRARFGGLWLTFNLRKLDAYYVIDGLHKKYGKYVRVGPNTLSVIDPQIMTPAFGPGTKVIKSSWYDGSRPHDSMHTTRDKALHDRRRRVWAPAFSDKAIREYEPLVQGFNDKLNSMIAEKQGQALDMTTLFNLWSFSVMGILAFGKDYQMLESGKRHWSLDLLTEGMKMAGFKFPTWVFRVLLAIPGAANGHYKFMKFCTDELTWRVQNDEKAERKDITSWLLKPYANEKHPEADPMFQADSRLIIVAGSDTTAGTLTYLFYHLAQDPEQVRKLREELRPLAKGDWKDKDIQNCQHLNGAINETLRLHPPVPSGLSRETPPEGLQVGDVYIPGCVDFSAPQYSMGRSEDIYSNANEFVPERWYSKPEMIKHADAFAPFSMGHYNCIGRNLARMQLRILTTQLLLKYDVAFAPGEDGTRLLTKTKDHFTVGPARLDLVWSPASS</sequence>
<keyword evidence="16" id="KW-1185">Reference proteome</keyword>
<keyword evidence="6 14" id="KW-0812">Transmembrane</keyword>
<evidence type="ECO:0000256" key="11">
    <source>
        <dbReference type="ARBA" id="ARBA00023033"/>
    </source>
</evidence>
<dbReference type="InterPro" id="IPR001128">
    <property type="entry name" value="Cyt_P450"/>
</dbReference>
<comment type="pathway">
    <text evidence="3">Mycotoxin biosynthesis.</text>
</comment>
<dbReference type="CDD" id="cd11061">
    <property type="entry name" value="CYP67-like"/>
    <property type="match status" value="1"/>
</dbReference>
<dbReference type="OrthoDB" id="6692864at2759"/>
<dbReference type="AlphaFoldDB" id="A0A2S6C5Z7"/>
<comment type="similarity">
    <text evidence="4">Belongs to the cytochrome P450 family.</text>
</comment>
<name>A0A2S6C5Z7_9PEZI</name>
<evidence type="ECO:0000256" key="1">
    <source>
        <dbReference type="ARBA" id="ARBA00001971"/>
    </source>
</evidence>
<comment type="subcellular location">
    <subcellularLocation>
        <location evidence="2">Membrane</location>
    </subcellularLocation>
</comment>
<dbReference type="PANTHER" id="PTHR24305:SF112">
    <property type="entry name" value="L-ORNITHINE-N5-MONOOXYGENASE (EUROFUNG)"/>
    <property type="match status" value="1"/>
</dbReference>
<dbReference type="FunFam" id="1.10.630.10:FF:000063">
    <property type="entry name" value="Cytochrome P450 monooxygenase"/>
    <property type="match status" value="1"/>
</dbReference>
<evidence type="ECO:0000256" key="2">
    <source>
        <dbReference type="ARBA" id="ARBA00004370"/>
    </source>
</evidence>
<evidence type="ECO:0000256" key="3">
    <source>
        <dbReference type="ARBA" id="ARBA00004685"/>
    </source>
</evidence>
<dbReference type="Gene3D" id="1.10.630.10">
    <property type="entry name" value="Cytochrome P450"/>
    <property type="match status" value="1"/>
</dbReference>
<keyword evidence="9" id="KW-0560">Oxidoreductase</keyword>
<keyword evidence="11" id="KW-0503">Monooxygenase</keyword>
<dbReference type="GO" id="GO:0005506">
    <property type="term" value="F:iron ion binding"/>
    <property type="evidence" value="ECO:0007669"/>
    <property type="project" value="InterPro"/>
</dbReference>
<dbReference type="PRINTS" id="PR00385">
    <property type="entry name" value="P450"/>
</dbReference>
<dbReference type="SUPFAM" id="SSF48264">
    <property type="entry name" value="Cytochrome P450"/>
    <property type="match status" value="1"/>
</dbReference>